<evidence type="ECO:0000256" key="1">
    <source>
        <dbReference type="ARBA" id="ARBA00004141"/>
    </source>
</evidence>
<evidence type="ECO:0000256" key="5">
    <source>
        <dbReference type="ARBA" id="ARBA00023136"/>
    </source>
</evidence>
<evidence type="ECO:0000256" key="6">
    <source>
        <dbReference type="SAM" id="Phobius"/>
    </source>
</evidence>
<dbReference type="STRING" id="471514.AN477_15260"/>
<organism evidence="7 8">
    <name type="scientific">Alicyclobacillus ferrooxydans</name>
    <dbReference type="NCBI Taxonomy" id="471514"/>
    <lineage>
        <taxon>Bacteria</taxon>
        <taxon>Bacillati</taxon>
        <taxon>Bacillota</taxon>
        <taxon>Bacilli</taxon>
        <taxon>Bacillales</taxon>
        <taxon>Alicyclobacillaceae</taxon>
        <taxon>Alicyclobacillus</taxon>
    </lineage>
</organism>
<evidence type="ECO:0000256" key="3">
    <source>
        <dbReference type="ARBA" id="ARBA00022692"/>
    </source>
</evidence>
<feature type="transmembrane region" description="Helical" evidence="6">
    <location>
        <begin position="275"/>
        <end position="295"/>
    </location>
</feature>
<feature type="transmembrane region" description="Helical" evidence="6">
    <location>
        <begin position="67"/>
        <end position="89"/>
    </location>
</feature>
<dbReference type="GO" id="GO:0016020">
    <property type="term" value="C:membrane"/>
    <property type="evidence" value="ECO:0007669"/>
    <property type="project" value="UniProtKB-SubCell"/>
</dbReference>
<keyword evidence="5 6" id="KW-0472">Membrane</keyword>
<dbReference type="EMBL" id="LJCO01000068">
    <property type="protein sequence ID" value="KPV42890.1"/>
    <property type="molecule type" value="Genomic_DNA"/>
</dbReference>
<evidence type="ECO:0000256" key="4">
    <source>
        <dbReference type="ARBA" id="ARBA00022989"/>
    </source>
</evidence>
<comment type="caution">
    <text evidence="7">The sequence shown here is derived from an EMBL/GenBank/DDBJ whole genome shotgun (WGS) entry which is preliminary data.</text>
</comment>
<feature type="transmembrane region" description="Helical" evidence="6">
    <location>
        <begin position="12"/>
        <end position="32"/>
    </location>
</feature>
<reference evidence="7 8" key="1">
    <citation type="submission" date="2015-09" db="EMBL/GenBank/DDBJ databases">
        <title>Draft genome sequence of Alicyclobacillus ferrooxydans DSM 22381.</title>
        <authorList>
            <person name="Hemp J."/>
        </authorList>
    </citation>
    <scope>NUCLEOTIDE SEQUENCE [LARGE SCALE GENOMIC DNA]</scope>
    <source>
        <strain evidence="7 8">TC-34</strain>
    </source>
</reference>
<dbReference type="Pfam" id="PF01594">
    <property type="entry name" value="AI-2E_transport"/>
    <property type="match status" value="1"/>
</dbReference>
<dbReference type="InterPro" id="IPR002549">
    <property type="entry name" value="AI-2E-like"/>
</dbReference>
<comment type="similarity">
    <text evidence="2">Belongs to the autoinducer-2 exporter (AI-2E) (TC 2.A.86) family.</text>
</comment>
<evidence type="ECO:0008006" key="9">
    <source>
        <dbReference type="Google" id="ProtNLM"/>
    </source>
</evidence>
<evidence type="ECO:0000256" key="2">
    <source>
        <dbReference type="ARBA" id="ARBA00009773"/>
    </source>
</evidence>
<feature type="transmembrane region" description="Helical" evidence="6">
    <location>
        <begin position="159"/>
        <end position="177"/>
    </location>
</feature>
<dbReference type="PANTHER" id="PTHR21716">
    <property type="entry name" value="TRANSMEMBRANE PROTEIN"/>
    <property type="match status" value="1"/>
</dbReference>
<comment type="subcellular location">
    <subcellularLocation>
        <location evidence="1">Membrane</location>
        <topology evidence="1">Multi-pass membrane protein</topology>
    </subcellularLocation>
</comment>
<protein>
    <recommendedName>
        <fullName evidence="9">Permease</fullName>
    </recommendedName>
</protein>
<dbReference type="OrthoDB" id="9774361at2"/>
<dbReference type="RefSeq" id="WP_054970029.1">
    <property type="nucleotide sequence ID" value="NZ_LJCO01000068.1"/>
</dbReference>
<feature type="transmembrane region" description="Helical" evidence="6">
    <location>
        <begin position="38"/>
        <end position="55"/>
    </location>
</feature>
<proteinExistence type="inferred from homology"/>
<sequence length="354" mass="39409">MTFYKKYGRTIFDIVVLAVSVYVILKVASYLYHIAAPIFWSFAIFLLIEPLAAMLHRRGMRKSIASAISVLIFTFVLIGLLALLGIVFASELTQFVSRLPYYSTLLQNAWNDGLQAYLAAHGVHSPALPKLIQYIQQYFHQITTFLSHLFGGLLSTATSLSKIVTDLSLGILLAYFLSLEQQTWLRVYQKAPQDLQDMMGFLKENVWVGIVHYIKAQLLLIGITFGISYITLLLMGVGSAFIAATLIAISSIVPILGISALFIPWLSYLLITHQIHLLILIGILYLGIGLFRQIIDPKIIGDSLGVSGFTMLALIVLFTSLFGLIGAILSPFLTILIKALYTEGYLKKWIHFPS</sequence>
<keyword evidence="8" id="KW-1185">Reference proteome</keyword>
<dbReference type="PATRIC" id="fig|471514.4.peg.3347"/>
<gene>
    <name evidence="7" type="ORF">AN477_15260</name>
</gene>
<evidence type="ECO:0000313" key="7">
    <source>
        <dbReference type="EMBL" id="KPV42890.1"/>
    </source>
</evidence>
<dbReference type="Proteomes" id="UP000050482">
    <property type="component" value="Unassembled WGS sequence"/>
</dbReference>
<feature type="transmembrane region" description="Helical" evidence="6">
    <location>
        <begin position="218"/>
        <end position="235"/>
    </location>
</feature>
<feature type="transmembrane region" description="Helical" evidence="6">
    <location>
        <begin position="315"/>
        <end position="341"/>
    </location>
</feature>
<keyword evidence="3 6" id="KW-0812">Transmembrane</keyword>
<dbReference type="GO" id="GO:0055085">
    <property type="term" value="P:transmembrane transport"/>
    <property type="evidence" value="ECO:0007669"/>
    <property type="project" value="TreeGrafter"/>
</dbReference>
<feature type="transmembrane region" description="Helical" evidence="6">
    <location>
        <begin position="241"/>
        <end position="263"/>
    </location>
</feature>
<dbReference type="PANTHER" id="PTHR21716:SF68">
    <property type="entry name" value="TRANSPORT PROTEIN YTVI-RELATED"/>
    <property type="match status" value="1"/>
</dbReference>
<accession>A0A0P9CBJ6</accession>
<keyword evidence="4 6" id="KW-1133">Transmembrane helix</keyword>
<name>A0A0P9CBJ6_9BACL</name>
<dbReference type="AlphaFoldDB" id="A0A0P9CBJ6"/>
<evidence type="ECO:0000313" key="8">
    <source>
        <dbReference type="Proteomes" id="UP000050482"/>
    </source>
</evidence>